<evidence type="ECO:0000313" key="1">
    <source>
        <dbReference type="EMBL" id="PGO56270.1"/>
    </source>
</evidence>
<accession>A0A9X7GLQ6</accession>
<evidence type="ECO:0000313" key="2">
    <source>
        <dbReference type="Proteomes" id="UP000223834"/>
    </source>
</evidence>
<gene>
    <name evidence="1" type="ORF">CN980_32020</name>
</gene>
<dbReference type="Proteomes" id="UP000223834">
    <property type="component" value="Unassembled WGS sequence"/>
</dbReference>
<dbReference type="EMBL" id="NUIQ01000425">
    <property type="protein sequence ID" value="PGO56270.1"/>
    <property type="molecule type" value="Genomic_DNA"/>
</dbReference>
<dbReference type="RefSeq" id="WP_098772179.1">
    <property type="nucleotide sequence ID" value="NZ_NUIQ01000425.1"/>
</dbReference>
<dbReference type="InterPro" id="IPR008983">
    <property type="entry name" value="Tumour_necrosis_fac-like_dom"/>
</dbReference>
<reference evidence="1 2" key="1">
    <citation type="submission" date="2017-09" db="EMBL/GenBank/DDBJ databases">
        <title>Large-scale bioinformatics analysis of Bacillus genomes uncovers conserved roles of natural products in bacterial physiology.</title>
        <authorList>
            <consortium name="Agbiome Team Llc"/>
            <person name="Bleich R.M."/>
            <person name="Grubbs K.J."/>
            <person name="Santa Maria K.C."/>
            <person name="Allen S.E."/>
            <person name="Farag S."/>
            <person name="Shank E.A."/>
            <person name="Bowers A."/>
        </authorList>
    </citation>
    <scope>NUCLEOTIDE SEQUENCE [LARGE SCALE GENOMIC DNA]</scope>
    <source>
        <strain evidence="1 2">AFS049141</strain>
    </source>
</reference>
<sequence>AGATGPTGVTGDVGPTGPTGLPVLAYGYFWQTEILTVSFQDFFSFNHLGPTAGGISLSNPTTISITQAGDYHISFIATININGLFPQIPIISLMLNNSPIINSQSDFGIQVNNSTSTGCYELCGELILAISSNSILQLRNNSFIDSENITTCGASGLNTLELTIIKLSL</sequence>
<organism evidence="1 2">
    <name type="scientific">Bacillus cereus</name>
    <dbReference type="NCBI Taxonomy" id="1396"/>
    <lineage>
        <taxon>Bacteria</taxon>
        <taxon>Bacillati</taxon>
        <taxon>Bacillota</taxon>
        <taxon>Bacilli</taxon>
        <taxon>Bacillales</taxon>
        <taxon>Bacillaceae</taxon>
        <taxon>Bacillus</taxon>
        <taxon>Bacillus cereus group</taxon>
    </lineage>
</organism>
<dbReference type="Gene3D" id="2.60.120.40">
    <property type="match status" value="1"/>
</dbReference>
<comment type="caution">
    <text evidence="1">The sequence shown here is derived from an EMBL/GenBank/DDBJ whole genome shotgun (WGS) entry which is preliminary data.</text>
</comment>
<protein>
    <submittedName>
        <fullName evidence="1">Exosporium leader peptide</fullName>
    </submittedName>
</protein>
<name>A0A9X7GLQ6_BACCE</name>
<feature type="non-terminal residue" evidence="1">
    <location>
        <position position="1"/>
    </location>
</feature>
<proteinExistence type="predicted"/>
<dbReference type="AlphaFoldDB" id="A0A9X7GLQ6"/>